<keyword evidence="4" id="KW-1185">Reference proteome</keyword>
<dbReference type="AlphaFoldDB" id="A0A9X1NVM5"/>
<feature type="compositionally biased region" description="Polar residues" evidence="2">
    <location>
        <begin position="128"/>
        <end position="138"/>
    </location>
</feature>
<keyword evidence="1" id="KW-0574">Periplasm</keyword>
<dbReference type="RefSeq" id="WP_113152334.1">
    <property type="nucleotide sequence ID" value="NZ_JAJOZR010000010.1"/>
</dbReference>
<dbReference type="HAMAP" id="MF_02066">
    <property type="entry name" value="CpoB"/>
    <property type="match status" value="1"/>
</dbReference>
<dbReference type="InterPro" id="IPR011990">
    <property type="entry name" value="TPR-like_helical_dom_sf"/>
</dbReference>
<dbReference type="InterPro" id="IPR019734">
    <property type="entry name" value="TPR_rpt"/>
</dbReference>
<proteinExistence type="inferred from homology"/>
<dbReference type="Proteomes" id="UP001139089">
    <property type="component" value="Unassembled WGS sequence"/>
</dbReference>
<dbReference type="Gene3D" id="1.25.40.10">
    <property type="entry name" value="Tetratricopeptide repeat domain"/>
    <property type="match status" value="1"/>
</dbReference>
<keyword evidence="1" id="KW-0732">Signal</keyword>
<dbReference type="SUPFAM" id="SSF48452">
    <property type="entry name" value="TPR-like"/>
    <property type="match status" value="1"/>
</dbReference>
<dbReference type="GO" id="GO:0030288">
    <property type="term" value="C:outer membrane-bounded periplasmic space"/>
    <property type="evidence" value="ECO:0007669"/>
    <property type="project" value="UniProtKB-UniRule"/>
</dbReference>
<dbReference type="GO" id="GO:0043093">
    <property type="term" value="P:FtsZ-dependent cytokinesis"/>
    <property type="evidence" value="ECO:0007669"/>
    <property type="project" value="UniProtKB-UniRule"/>
</dbReference>
<accession>A0A9X1NVM5</accession>
<protein>
    <recommendedName>
        <fullName evidence="1">Cell division coordinator CpoB</fullName>
    </recommendedName>
</protein>
<comment type="function">
    <text evidence="1">Mediates coordination of peptidoglycan synthesis and outer membrane constriction during cell division.</text>
</comment>
<evidence type="ECO:0000313" key="4">
    <source>
        <dbReference type="Proteomes" id="UP001139089"/>
    </source>
</evidence>
<evidence type="ECO:0000256" key="2">
    <source>
        <dbReference type="SAM" id="MobiDB-lite"/>
    </source>
</evidence>
<dbReference type="Pfam" id="PF13432">
    <property type="entry name" value="TPR_16"/>
    <property type="match status" value="1"/>
</dbReference>
<organism evidence="3 4">
    <name type="scientific">Rhizobium quercicola</name>
    <dbReference type="NCBI Taxonomy" id="2901226"/>
    <lineage>
        <taxon>Bacteria</taxon>
        <taxon>Pseudomonadati</taxon>
        <taxon>Pseudomonadota</taxon>
        <taxon>Alphaproteobacteria</taxon>
        <taxon>Hyphomicrobiales</taxon>
        <taxon>Rhizobiaceae</taxon>
        <taxon>Rhizobium/Agrobacterium group</taxon>
        <taxon>Rhizobium</taxon>
    </lineage>
</organism>
<dbReference type="Pfam" id="PF13174">
    <property type="entry name" value="TPR_6"/>
    <property type="match status" value="1"/>
</dbReference>
<keyword evidence="1" id="KW-0131">Cell cycle</keyword>
<keyword evidence="1" id="KW-0132">Cell division</keyword>
<gene>
    <name evidence="3" type="primary">ybgF</name>
    <name evidence="1" type="synonym">cpoB</name>
    <name evidence="3" type="ORF">LRX75_16085</name>
</gene>
<comment type="caution">
    <text evidence="3">The sequence shown here is derived from an EMBL/GenBank/DDBJ whole genome shotgun (WGS) entry which is preliminary data.</text>
</comment>
<dbReference type="EMBL" id="JAJOZR010000010">
    <property type="protein sequence ID" value="MCD7110554.1"/>
    <property type="molecule type" value="Genomic_DNA"/>
</dbReference>
<dbReference type="InterPro" id="IPR014162">
    <property type="entry name" value="CpoB_C"/>
</dbReference>
<comment type="subcellular location">
    <subcellularLocation>
        <location evidence="1">Periplasm</location>
    </subcellularLocation>
</comment>
<evidence type="ECO:0000313" key="3">
    <source>
        <dbReference type="EMBL" id="MCD7110554.1"/>
    </source>
</evidence>
<name>A0A9X1NVM5_9HYPH</name>
<dbReference type="InterPro" id="IPR034706">
    <property type="entry name" value="CpoB"/>
</dbReference>
<sequence length="346" mass="36617">MKNIVVAAMIGLGAFGSLSQPVTAMPLSGWLDKAFHRNETQPVERAPLLKVQASEAGRIGQLEETIRSLNGRIEEMSFQLLQMQEQIRKFQEDNELRFQDLEGAKPAAPRKSGALETPRTSGEAMATTGRTAPPSTVTDPGASTGSETASGAAPGAPGSLPTTLGQIILDDAGNPIGASADRLPDPSTDPGAVASTDPGTRAAPGLNATPETEQQTASLDNPGDLYQSAYGHVLSGDYSQAENEFRDYLEAFPKGEKAADASFWMGEAQYSQGKFNDSAKTFLNAHQAYSKSPKAPEMLLKLGMSLAALDNKETACATLREVGKRYPKASPAVKAKVTTEQSRLSC</sequence>
<evidence type="ECO:0000256" key="1">
    <source>
        <dbReference type="HAMAP-Rule" id="MF_02066"/>
    </source>
</evidence>
<feature type="coiled-coil region" evidence="1">
    <location>
        <begin position="59"/>
        <end position="93"/>
    </location>
</feature>
<dbReference type="NCBIfam" id="TIGR02795">
    <property type="entry name" value="tol_pal_ybgF"/>
    <property type="match status" value="1"/>
</dbReference>
<comment type="similarity">
    <text evidence="1">Belongs to the CpoB family.</text>
</comment>
<reference evidence="3" key="1">
    <citation type="submission" date="2021-12" db="EMBL/GenBank/DDBJ databases">
        <authorList>
            <person name="Li Y."/>
        </authorList>
    </citation>
    <scope>NUCLEOTIDE SEQUENCE</scope>
    <source>
        <strain evidence="3">DKSPLA3</strain>
    </source>
</reference>
<feature type="compositionally biased region" description="Polar residues" evidence="2">
    <location>
        <begin position="209"/>
        <end position="219"/>
    </location>
</feature>
<feature type="compositionally biased region" description="Low complexity" evidence="2">
    <location>
        <begin position="140"/>
        <end position="163"/>
    </location>
</feature>
<feature type="region of interest" description="Disordered" evidence="2">
    <location>
        <begin position="101"/>
        <end position="224"/>
    </location>
</feature>
<keyword evidence="1" id="KW-0175">Coiled coil</keyword>